<gene>
    <name evidence="5" type="ORF">JKP88DRAFT_269838</name>
</gene>
<name>A0A835Z0B4_9STRA</name>
<dbReference type="Pfam" id="PF00106">
    <property type="entry name" value="adh_short"/>
    <property type="match status" value="1"/>
</dbReference>
<dbReference type="InterPro" id="IPR002347">
    <property type="entry name" value="SDR_fam"/>
</dbReference>
<organism evidence="5 6">
    <name type="scientific">Tribonema minus</name>
    <dbReference type="NCBI Taxonomy" id="303371"/>
    <lineage>
        <taxon>Eukaryota</taxon>
        <taxon>Sar</taxon>
        <taxon>Stramenopiles</taxon>
        <taxon>Ochrophyta</taxon>
        <taxon>PX clade</taxon>
        <taxon>Xanthophyceae</taxon>
        <taxon>Tribonematales</taxon>
        <taxon>Tribonemataceae</taxon>
        <taxon>Tribonema</taxon>
    </lineage>
</organism>
<dbReference type="OrthoDB" id="1393670at2759"/>
<dbReference type="FunFam" id="3.40.50.720:FF:000084">
    <property type="entry name" value="Short-chain dehydrogenase reductase"/>
    <property type="match status" value="1"/>
</dbReference>
<comment type="similarity">
    <text evidence="1 4">Belongs to the short-chain dehydrogenases/reductases (SDR) family.</text>
</comment>
<evidence type="ECO:0000256" key="1">
    <source>
        <dbReference type="ARBA" id="ARBA00006484"/>
    </source>
</evidence>
<reference evidence="5" key="1">
    <citation type="submission" date="2021-02" db="EMBL/GenBank/DDBJ databases">
        <title>First Annotated Genome of the Yellow-green Alga Tribonema minus.</title>
        <authorList>
            <person name="Mahan K.M."/>
        </authorList>
    </citation>
    <scope>NUCLEOTIDE SEQUENCE</scope>
    <source>
        <strain evidence="5">UTEX B ZZ1240</strain>
    </source>
</reference>
<evidence type="ECO:0000256" key="4">
    <source>
        <dbReference type="RuleBase" id="RU000363"/>
    </source>
</evidence>
<dbReference type="Proteomes" id="UP000664859">
    <property type="component" value="Unassembled WGS sequence"/>
</dbReference>
<dbReference type="InterPro" id="IPR050259">
    <property type="entry name" value="SDR"/>
</dbReference>
<evidence type="ECO:0000256" key="2">
    <source>
        <dbReference type="ARBA" id="ARBA00012948"/>
    </source>
</evidence>
<evidence type="ECO:0000313" key="5">
    <source>
        <dbReference type="EMBL" id="KAG5182705.1"/>
    </source>
</evidence>
<dbReference type="EMBL" id="JAFCMP010000224">
    <property type="protein sequence ID" value="KAG5182705.1"/>
    <property type="molecule type" value="Genomic_DNA"/>
</dbReference>
<dbReference type="PRINTS" id="PR00080">
    <property type="entry name" value="SDRFAMILY"/>
</dbReference>
<evidence type="ECO:0000313" key="6">
    <source>
        <dbReference type="Proteomes" id="UP000664859"/>
    </source>
</evidence>
<dbReference type="GO" id="GO:0004316">
    <property type="term" value="F:3-oxoacyl-[acyl-carrier-protein] reductase (NADPH) activity"/>
    <property type="evidence" value="ECO:0007669"/>
    <property type="project" value="UniProtKB-EC"/>
</dbReference>
<dbReference type="SUPFAM" id="SSF51735">
    <property type="entry name" value="NAD(P)-binding Rossmann-fold domains"/>
    <property type="match status" value="1"/>
</dbReference>
<dbReference type="EC" id="1.1.1.100" evidence="2"/>
<comment type="caution">
    <text evidence="5">The sequence shown here is derived from an EMBL/GenBank/DDBJ whole genome shotgun (WGS) entry which is preliminary data.</text>
</comment>
<dbReference type="PANTHER" id="PTHR42879">
    <property type="entry name" value="3-OXOACYL-(ACYL-CARRIER-PROTEIN) REDUCTASE"/>
    <property type="match status" value="1"/>
</dbReference>
<accession>A0A835Z0B4</accession>
<dbReference type="Gene3D" id="3.40.50.720">
    <property type="entry name" value="NAD(P)-binding Rossmann-like Domain"/>
    <property type="match status" value="1"/>
</dbReference>
<dbReference type="PRINTS" id="PR00081">
    <property type="entry name" value="GDHRDH"/>
</dbReference>
<proteinExistence type="inferred from homology"/>
<dbReference type="PANTHER" id="PTHR42879:SF2">
    <property type="entry name" value="3-OXOACYL-[ACYL-CARRIER-PROTEIN] REDUCTASE FABG"/>
    <property type="match status" value="1"/>
</dbReference>
<protein>
    <recommendedName>
        <fullName evidence="2">3-oxoacyl-[acyl-carrier-protein] reductase</fullName>
        <ecNumber evidence="2">1.1.1.100</ecNumber>
    </recommendedName>
</protein>
<keyword evidence="6" id="KW-1185">Reference proteome</keyword>
<comment type="catalytic activity">
    <reaction evidence="3">
        <text>a (3R)-hydroxyacyl-[ACP] + NADP(+) = a 3-oxoacyl-[ACP] + NADPH + H(+)</text>
        <dbReference type="Rhea" id="RHEA:17397"/>
        <dbReference type="Rhea" id="RHEA-COMP:9916"/>
        <dbReference type="Rhea" id="RHEA-COMP:9945"/>
        <dbReference type="ChEBI" id="CHEBI:15378"/>
        <dbReference type="ChEBI" id="CHEBI:57783"/>
        <dbReference type="ChEBI" id="CHEBI:58349"/>
        <dbReference type="ChEBI" id="CHEBI:78776"/>
        <dbReference type="ChEBI" id="CHEBI:78827"/>
        <dbReference type="EC" id="1.1.1.100"/>
    </reaction>
</comment>
<dbReference type="InterPro" id="IPR036291">
    <property type="entry name" value="NAD(P)-bd_dom_sf"/>
</dbReference>
<evidence type="ECO:0000256" key="3">
    <source>
        <dbReference type="ARBA" id="ARBA00048508"/>
    </source>
</evidence>
<dbReference type="AlphaFoldDB" id="A0A835Z0B4"/>
<sequence length="276" mass="28843">MAGAGDALSALFGLQDKFVLVTGSTQGIGKATAKAFVAAGAKVIVNGRRQDTVDSTVAELNSAGLAGSAVGVVGDLSTAEGIASLARQVDDIGALAVLVSNVGIFEVKDFFAIPDAEWQRYFDVNVMSTVRICRHFLGPMLQRGAGRIIIVSSECGVRGLHTMAHYAMTKAAQINLSRSLAELTRSTNVTVNAVLPGPTLTEGVVEYLRGVAEARSVTREQAQADYFKENEPTSLLQRFLTPEEVANTILFLGSQAASGINGSAQRVEGGIIATAA</sequence>
<dbReference type="CDD" id="cd05233">
    <property type="entry name" value="SDR_c"/>
    <property type="match status" value="1"/>
</dbReference>